<gene>
    <name evidence="8" type="ORF">MEUPH1_LOCUS5989</name>
</gene>
<dbReference type="SUPFAM" id="SSF53474">
    <property type="entry name" value="alpha/beta-Hydrolases"/>
    <property type="match status" value="1"/>
</dbReference>
<dbReference type="PANTHER" id="PTHR43142:SF1">
    <property type="entry name" value="CARBOXYLIC ESTER HYDROLASE"/>
    <property type="match status" value="1"/>
</dbReference>
<comment type="similarity">
    <text evidence="1 5">Belongs to the type-B carboxylesterase/lipase family.</text>
</comment>
<dbReference type="PROSITE" id="PS00941">
    <property type="entry name" value="CARBOXYLESTERASE_B_2"/>
    <property type="match status" value="1"/>
</dbReference>
<reference evidence="8 9" key="1">
    <citation type="submission" date="2023-01" db="EMBL/GenBank/DDBJ databases">
        <authorList>
            <person name="Whitehead M."/>
        </authorList>
    </citation>
    <scope>NUCLEOTIDE SEQUENCE [LARGE SCALE GENOMIC DNA]</scope>
</reference>
<dbReference type="GO" id="GO:0052689">
    <property type="term" value="F:carboxylic ester hydrolase activity"/>
    <property type="evidence" value="ECO:0007669"/>
    <property type="project" value="UniProtKB-KW"/>
</dbReference>
<keyword evidence="3 5" id="KW-0378">Hydrolase</keyword>
<dbReference type="InterPro" id="IPR029058">
    <property type="entry name" value="AB_hydrolase_fold"/>
</dbReference>
<evidence type="ECO:0000256" key="6">
    <source>
        <dbReference type="SAM" id="Phobius"/>
    </source>
</evidence>
<evidence type="ECO:0000313" key="8">
    <source>
        <dbReference type="EMBL" id="CAI6349428.1"/>
    </source>
</evidence>
<evidence type="ECO:0000256" key="5">
    <source>
        <dbReference type="RuleBase" id="RU361235"/>
    </source>
</evidence>
<dbReference type="PROSITE" id="PS00122">
    <property type="entry name" value="CARBOXYLESTERASE_B_1"/>
    <property type="match status" value="1"/>
</dbReference>
<dbReference type="PANTHER" id="PTHR43142">
    <property type="entry name" value="CARBOXYLIC ESTER HYDROLASE"/>
    <property type="match status" value="1"/>
</dbReference>
<feature type="transmembrane region" description="Helical" evidence="6">
    <location>
        <begin position="9"/>
        <end position="30"/>
    </location>
</feature>
<keyword evidence="6" id="KW-1133">Transmembrane helix</keyword>
<evidence type="ECO:0000256" key="3">
    <source>
        <dbReference type="ARBA" id="ARBA00022801"/>
    </source>
</evidence>
<keyword evidence="6" id="KW-0812">Transmembrane</keyword>
<sequence>MGRLSSKFIMFRIGVIVAFNKLVVFLTSIIPRKKMTVVLEQGTLQGLHYKTRLSNKSYVSFLGIPYALPPIKDLRFKPPVKHPGWTGVFKAFSCGKVCMQYDIYVTKKIVGSEDCLYLNIFVPQEEVVEKKAVMVFIHGGAFNYGSGSLDFYSPDYLLDENVIVVTINYRLNVLGFLNFGIDECPGNMGLKDQLFAFKWIKANISAFGGDTNNITIFGESAGSASVHCHLLSPQSTGSFNKAIMQSGCVFNPWAFNERHSEVAFKLAEKLGCQKDDPKEIVKYLLNIPAIDLVKCTTLKIKFQGQRDLLNFQFVPTIESEAVSDRFIPAHPDILIKSASAVPLITGTNNMEGMIVFGEHKLGKLFDYHKLEEIRKLFEADYSEEIIQKVKKFYFSEHEQSSDITQLENTCRLFSDVFFTKDFYRGFNSLIKKDGAPIYNYEFKFDGELNACKKLLFATRPIFHSLKGACHADELNYLFYGQLFGFLPKANTPEYRMCRTMSKLWCNFAKTGNPNSSDSNVVWNNTNVDSPKYLSIDGDNTRMVDGLINVSSVHFWENIFEIIRLKQKL</sequence>
<keyword evidence="4" id="KW-0325">Glycoprotein</keyword>
<evidence type="ECO:0000256" key="4">
    <source>
        <dbReference type="ARBA" id="ARBA00023180"/>
    </source>
</evidence>
<feature type="domain" description="Carboxylesterase type B" evidence="7">
    <location>
        <begin position="36"/>
        <end position="546"/>
    </location>
</feature>
<comment type="caution">
    <text evidence="8">The sequence shown here is derived from an EMBL/GenBank/DDBJ whole genome shotgun (WGS) entry which is preliminary data.</text>
</comment>
<dbReference type="Gene3D" id="3.40.50.1820">
    <property type="entry name" value="alpha/beta hydrolase"/>
    <property type="match status" value="1"/>
</dbReference>
<keyword evidence="9" id="KW-1185">Reference proteome</keyword>
<protein>
    <recommendedName>
        <fullName evidence="5">Carboxylic ester hydrolase</fullName>
        <ecNumber evidence="5">3.1.1.-</ecNumber>
    </recommendedName>
</protein>
<keyword evidence="2" id="KW-0719">Serine esterase</keyword>
<evidence type="ECO:0000256" key="1">
    <source>
        <dbReference type="ARBA" id="ARBA00005964"/>
    </source>
</evidence>
<name>A0AAV0VYZ4_9HEMI</name>
<dbReference type="AlphaFoldDB" id="A0AAV0VYZ4"/>
<organism evidence="8 9">
    <name type="scientific">Macrosiphum euphorbiae</name>
    <name type="common">potato aphid</name>
    <dbReference type="NCBI Taxonomy" id="13131"/>
    <lineage>
        <taxon>Eukaryota</taxon>
        <taxon>Metazoa</taxon>
        <taxon>Ecdysozoa</taxon>
        <taxon>Arthropoda</taxon>
        <taxon>Hexapoda</taxon>
        <taxon>Insecta</taxon>
        <taxon>Pterygota</taxon>
        <taxon>Neoptera</taxon>
        <taxon>Paraneoptera</taxon>
        <taxon>Hemiptera</taxon>
        <taxon>Sternorrhyncha</taxon>
        <taxon>Aphidomorpha</taxon>
        <taxon>Aphidoidea</taxon>
        <taxon>Aphididae</taxon>
        <taxon>Macrosiphini</taxon>
        <taxon>Macrosiphum</taxon>
    </lineage>
</organism>
<dbReference type="InterPro" id="IPR019819">
    <property type="entry name" value="Carboxylesterase_B_CS"/>
</dbReference>
<dbReference type="Pfam" id="PF00135">
    <property type="entry name" value="COesterase"/>
    <property type="match status" value="1"/>
</dbReference>
<evidence type="ECO:0000259" key="7">
    <source>
        <dbReference type="Pfam" id="PF00135"/>
    </source>
</evidence>
<dbReference type="Proteomes" id="UP001160148">
    <property type="component" value="Unassembled WGS sequence"/>
</dbReference>
<dbReference type="InterPro" id="IPR019826">
    <property type="entry name" value="Carboxylesterase_B_AS"/>
</dbReference>
<dbReference type="InterPro" id="IPR002018">
    <property type="entry name" value="CarbesteraseB"/>
</dbReference>
<evidence type="ECO:0000256" key="2">
    <source>
        <dbReference type="ARBA" id="ARBA00022487"/>
    </source>
</evidence>
<dbReference type="EC" id="3.1.1.-" evidence="5"/>
<keyword evidence="6" id="KW-0472">Membrane</keyword>
<accession>A0AAV0VYZ4</accession>
<dbReference type="EMBL" id="CARXXK010000001">
    <property type="protein sequence ID" value="CAI6349428.1"/>
    <property type="molecule type" value="Genomic_DNA"/>
</dbReference>
<evidence type="ECO:0000313" key="9">
    <source>
        <dbReference type="Proteomes" id="UP001160148"/>
    </source>
</evidence>
<proteinExistence type="inferred from homology"/>